<dbReference type="GO" id="GO:0008236">
    <property type="term" value="F:serine-type peptidase activity"/>
    <property type="evidence" value="ECO:0007669"/>
    <property type="project" value="InterPro"/>
</dbReference>
<feature type="chain" id="PRO_5027068918" description="Tail specific protease domain-containing protein" evidence="1">
    <location>
        <begin position="28"/>
        <end position="357"/>
    </location>
</feature>
<feature type="signal peptide" evidence="1">
    <location>
        <begin position="1"/>
        <end position="27"/>
    </location>
</feature>
<keyword evidence="1" id="KW-0732">Signal</keyword>
<reference evidence="3" key="1">
    <citation type="submission" date="2020-02" db="EMBL/GenBank/DDBJ databases">
        <authorList>
            <person name="Meier V. D."/>
        </authorList>
    </citation>
    <scope>NUCLEOTIDE SEQUENCE</scope>
    <source>
        <strain evidence="3">AVDCRST_MAG68</strain>
    </source>
</reference>
<name>A0A6J4LJ71_9BACT</name>
<dbReference type="AlphaFoldDB" id="A0A6J4LJ71"/>
<dbReference type="Pfam" id="PF03572">
    <property type="entry name" value="Peptidase_S41"/>
    <property type="match status" value="1"/>
</dbReference>
<dbReference type="PROSITE" id="PS51257">
    <property type="entry name" value="PROKAR_LIPOPROTEIN"/>
    <property type="match status" value="1"/>
</dbReference>
<dbReference type="InterPro" id="IPR029045">
    <property type="entry name" value="ClpP/crotonase-like_dom_sf"/>
</dbReference>
<accession>A0A6J4LJ71</accession>
<gene>
    <name evidence="3" type="ORF">AVDCRST_MAG68-2439</name>
</gene>
<dbReference type="SUPFAM" id="SSF52096">
    <property type="entry name" value="ClpP/crotonase"/>
    <property type="match status" value="1"/>
</dbReference>
<protein>
    <recommendedName>
        <fullName evidence="2">Tail specific protease domain-containing protein</fullName>
    </recommendedName>
</protein>
<dbReference type="EMBL" id="CADCTW010000117">
    <property type="protein sequence ID" value="CAA9330334.1"/>
    <property type="molecule type" value="Genomic_DNA"/>
</dbReference>
<evidence type="ECO:0000259" key="2">
    <source>
        <dbReference type="Pfam" id="PF03572"/>
    </source>
</evidence>
<dbReference type="Gene3D" id="3.90.226.10">
    <property type="entry name" value="2-enoyl-CoA Hydratase, Chain A, domain 1"/>
    <property type="match status" value="1"/>
</dbReference>
<dbReference type="GO" id="GO:0006508">
    <property type="term" value="P:proteolysis"/>
    <property type="evidence" value="ECO:0007669"/>
    <property type="project" value="InterPro"/>
</dbReference>
<evidence type="ECO:0000256" key="1">
    <source>
        <dbReference type="SAM" id="SignalP"/>
    </source>
</evidence>
<evidence type="ECO:0000313" key="3">
    <source>
        <dbReference type="EMBL" id="CAA9330334.1"/>
    </source>
</evidence>
<sequence length="357" mass="38480">MRHILAILPALALLAACAPTIRTPAQAPVAAARDTTCAPDFDAMESAVRAGYPGLPGMSPARRAEFEALTQVVRGEALRATDPVACMATLQRWTAWFGDNHMQLGESRPAQPASATPGDDRPSLRIVDDSTAVLRLPSFGRDHKASVDSLVAAHRAWLLATPFLVVDVRGNGGGWTAVYDSVLPFLYTNPIRVDGMDIYAAPANLALVREMIASGRGPAAMLEQARAVAARMEANPGGFVTFTEDREIRLDTVYPNPRAVALLVDRRCASSCEQFILDARQSRKVTVVGTGSTRGMLDYGNLRRVPLPSEQRRFFIPTARSRRLPATPLDRTGIAPAVLVPPGTDPLAFAVAHLRTR</sequence>
<proteinExistence type="predicted"/>
<feature type="domain" description="Tail specific protease" evidence="2">
    <location>
        <begin position="131"/>
        <end position="337"/>
    </location>
</feature>
<organism evidence="3">
    <name type="scientific">uncultured Gemmatimonadota bacterium</name>
    <dbReference type="NCBI Taxonomy" id="203437"/>
    <lineage>
        <taxon>Bacteria</taxon>
        <taxon>Pseudomonadati</taxon>
        <taxon>Gemmatimonadota</taxon>
        <taxon>environmental samples</taxon>
    </lineage>
</organism>
<dbReference type="InterPro" id="IPR005151">
    <property type="entry name" value="Tail-specific_protease"/>
</dbReference>